<accession>A0A6P6HN00</accession>
<dbReference type="SMART" id="SM01397">
    <property type="entry name" value="Ribosomal_S3Ae"/>
    <property type="match status" value="1"/>
</dbReference>
<dbReference type="AlphaFoldDB" id="A0A6P6HN00"/>
<keyword evidence="3" id="KW-0687">Ribonucleoprotein</keyword>
<dbReference type="KEGG" id="pcoo:112858046"/>
<feature type="region of interest" description="Disordered" evidence="4">
    <location>
        <begin position="146"/>
        <end position="167"/>
    </location>
</feature>
<evidence type="ECO:0000256" key="2">
    <source>
        <dbReference type="ARBA" id="ARBA00022980"/>
    </source>
</evidence>
<proteinExistence type="predicted"/>
<evidence type="ECO:0000313" key="5">
    <source>
        <dbReference type="Proteomes" id="UP000515131"/>
    </source>
</evidence>
<dbReference type="GO" id="GO:0003735">
    <property type="term" value="F:structural constituent of ribosome"/>
    <property type="evidence" value="ECO:0007669"/>
    <property type="project" value="InterPro"/>
</dbReference>
<dbReference type="InterPro" id="IPR001593">
    <property type="entry name" value="Ribosomal_eS1"/>
</dbReference>
<feature type="compositionally biased region" description="Polar residues" evidence="4">
    <location>
        <begin position="150"/>
        <end position="160"/>
    </location>
</feature>
<name>A0A6P6HN00_PUMCO</name>
<dbReference type="PANTHER" id="PTHR11830">
    <property type="entry name" value="40S RIBOSOMAL PROTEIN S3A"/>
    <property type="match status" value="1"/>
</dbReference>
<dbReference type="GO" id="GO:0006412">
    <property type="term" value="P:translation"/>
    <property type="evidence" value="ECO:0007669"/>
    <property type="project" value="InterPro"/>
</dbReference>
<protein>
    <submittedName>
        <fullName evidence="6">40S ribosomal protein S3a-like</fullName>
    </submittedName>
</protein>
<dbReference type="GeneID" id="112858046"/>
<gene>
    <name evidence="6" type="primary">LOC112858046</name>
</gene>
<dbReference type="Pfam" id="PF01015">
    <property type="entry name" value="Ribosomal_S3Ae"/>
    <property type="match status" value="2"/>
</dbReference>
<dbReference type="GO" id="GO:1990904">
    <property type="term" value="C:ribonucleoprotein complex"/>
    <property type="evidence" value="ECO:0007669"/>
    <property type="project" value="UniProtKB-KW"/>
</dbReference>
<keyword evidence="5" id="KW-1185">Reference proteome</keyword>
<evidence type="ECO:0000256" key="3">
    <source>
        <dbReference type="ARBA" id="ARBA00023274"/>
    </source>
</evidence>
<evidence type="ECO:0000313" key="6">
    <source>
        <dbReference type="RefSeq" id="XP_025777164.1"/>
    </source>
</evidence>
<dbReference type="Proteomes" id="UP000515131">
    <property type="component" value="Unplaced"/>
</dbReference>
<evidence type="ECO:0000256" key="1">
    <source>
        <dbReference type="ARBA" id="ARBA00022490"/>
    </source>
</evidence>
<dbReference type="RefSeq" id="XP_025777164.1">
    <property type="nucleotide sequence ID" value="XM_025921379.1"/>
</dbReference>
<sequence length="167" mass="19107">MKGSKKGAKKKVVDPFSKKDWYNMKAPDTFNIRNIRKTRVTRTHGTKIASDVLKGHVFKVSLADLQNKEVVFRKLKLITEDKKMTKIMTQKVETNDLKELVNKLILDSIRKDIVKSRHFIYPPHDIFVRKVKMLKTTKSELGKLMELHSEGSSSGNTTGDENGAHVE</sequence>
<organism evidence="5 6">
    <name type="scientific">Puma concolor</name>
    <name type="common">Mountain lion</name>
    <name type="synonym">Felis concolor</name>
    <dbReference type="NCBI Taxonomy" id="9696"/>
    <lineage>
        <taxon>Eukaryota</taxon>
        <taxon>Metazoa</taxon>
        <taxon>Chordata</taxon>
        <taxon>Craniata</taxon>
        <taxon>Vertebrata</taxon>
        <taxon>Euteleostomi</taxon>
        <taxon>Mammalia</taxon>
        <taxon>Eutheria</taxon>
        <taxon>Laurasiatheria</taxon>
        <taxon>Carnivora</taxon>
        <taxon>Feliformia</taxon>
        <taxon>Felidae</taxon>
        <taxon>Felinae</taxon>
        <taxon>Puma</taxon>
    </lineage>
</organism>
<reference evidence="6" key="1">
    <citation type="submission" date="2025-08" db="UniProtKB">
        <authorList>
            <consortium name="RefSeq"/>
        </authorList>
    </citation>
    <scope>IDENTIFICATION</scope>
    <source>
        <tissue evidence="6">Blood</tissue>
    </source>
</reference>
<keyword evidence="1" id="KW-0963">Cytoplasm</keyword>
<keyword evidence="2" id="KW-0689">Ribosomal protein</keyword>
<dbReference type="GO" id="GO:0005840">
    <property type="term" value="C:ribosome"/>
    <property type="evidence" value="ECO:0007669"/>
    <property type="project" value="UniProtKB-KW"/>
</dbReference>
<evidence type="ECO:0000256" key="4">
    <source>
        <dbReference type="SAM" id="MobiDB-lite"/>
    </source>
</evidence>